<keyword evidence="1" id="KW-1185">Reference proteome</keyword>
<dbReference type="WBParaSite" id="maker-unitig_26981-snap-gene-0.2-mRNA-1">
    <property type="protein sequence ID" value="maker-unitig_26981-snap-gene-0.2-mRNA-1"/>
    <property type="gene ID" value="maker-unitig_26981-snap-gene-0.2"/>
</dbReference>
<reference evidence="2" key="1">
    <citation type="submission" date="2016-11" db="UniProtKB">
        <authorList>
            <consortium name="WormBaseParasite"/>
        </authorList>
    </citation>
    <scope>IDENTIFICATION</scope>
</reference>
<dbReference type="AlphaFoldDB" id="A0A1I8FB60"/>
<evidence type="ECO:0000313" key="2">
    <source>
        <dbReference type="WBParaSite" id="maker-unitig_26981-snap-gene-0.2-mRNA-1"/>
    </source>
</evidence>
<name>A0A1I8FB60_9PLAT</name>
<organism evidence="1 2">
    <name type="scientific">Macrostomum lignano</name>
    <dbReference type="NCBI Taxonomy" id="282301"/>
    <lineage>
        <taxon>Eukaryota</taxon>
        <taxon>Metazoa</taxon>
        <taxon>Spiralia</taxon>
        <taxon>Lophotrochozoa</taxon>
        <taxon>Platyhelminthes</taxon>
        <taxon>Rhabditophora</taxon>
        <taxon>Macrostomorpha</taxon>
        <taxon>Macrostomida</taxon>
        <taxon>Macrostomidae</taxon>
        <taxon>Macrostomum</taxon>
    </lineage>
</organism>
<accession>A0A1I8FB60</accession>
<evidence type="ECO:0000313" key="1">
    <source>
        <dbReference type="Proteomes" id="UP000095280"/>
    </source>
</evidence>
<protein>
    <submittedName>
        <fullName evidence="2">Transposase</fullName>
    </submittedName>
</protein>
<sequence length="158" mass="17053">MCLMDCGQFAIKSAATGQGHLRQRVVTLIDAFTPEFAVCSEFTDVYLSRLTWASISPNGCRAATSAQITFAFWLSDTAADSSILHSANIIAQANTVQRNAANRPLRAGMDADANGHCCSGLLDPRPGLSDHGRGRLCRHPYLARYARSGGRSRMAFVC</sequence>
<proteinExistence type="predicted"/>
<dbReference type="Proteomes" id="UP000095280">
    <property type="component" value="Unplaced"/>
</dbReference>